<proteinExistence type="predicted"/>
<name>A0A239DA92_9FLAO</name>
<protein>
    <submittedName>
        <fullName evidence="1">Uncharacterized protein</fullName>
    </submittedName>
</protein>
<evidence type="ECO:0000313" key="2">
    <source>
        <dbReference type="Proteomes" id="UP000198379"/>
    </source>
</evidence>
<sequence length="38" mass="4580">MIDTTKDEKNIEMLPRSEELRNYKEDIIFKISKLLVLL</sequence>
<accession>A0A239DA92</accession>
<dbReference type="AlphaFoldDB" id="A0A239DA92"/>
<reference evidence="1 2" key="1">
    <citation type="submission" date="2017-06" db="EMBL/GenBank/DDBJ databases">
        <authorList>
            <person name="Kim H.J."/>
            <person name="Triplett B.A."/>
        </authorList>
    </citation>
    <scope>NUCLEOTIDE SEQUENCE [LARGE SCALE GENOMIC DNA]</scope>
    <source>
        <strain evidence="1 2">DSM 25597</strain>
    </source>
</reference>
<dbReference type="EMBL" id="FZNY01000010">
    <property type="protein sequence ID" value="SNS28593.1"/>
    <property type="molecule type" value="Genomic_DNA"/>
</dbReference>
<gene>
    <name evidence="1" type="ORF">SAMN06265376_11043</name>
</gene>
<evidence type="ECO:0000313" key="1">
    <source>
        <dbReference type="EMBL" id="SNS28593.1"/>
    </source>
</evidence>
<organism evidence="1 2">
    <name type="scientific">Dokdonia pacifica</name>
    <dbReference type="NCBI Taxonomy" id="1627892"/>
    <lineage>
        <taxon>Bacteria</taxon>
        <taxon>Pseudomonadati</taxon>
        <taxon>Bacteroidota</taxon>
        <taxon>Flavobacteriia</taxon>
        <taxon>Flavobacteriales</taxon>
        <taxon>Flavobacteriaceae</taxon>
        <taxon>Dokdonia</taxon>
    </lineage>
</organism>
<keyword evidence="2" id="KW-1185">Reference proteome</keyword>
<dbReference type="Proteomes" id="UP000198379">
    <property type="component" value="Unassembled WGS sequence"/>
</dbReference>